<dbReference type="EMBL" id="CP001087">
    <property type="protein sequence ID" value="ACN14786.1"/>
    <property type="molecule type" value="Genomic_DNA"/>
</dbReference>
<gene>
    <name evidence="2" type="ordered locus">HRM2_16780</name>
</gene>
<dbReference type="AlphaFoldDB" id="C0QAY7"/>
<accession>C0QAY7</accession>
<dbReference type="eggNOG" id="ENOG50334IY">
    <property type="taxonomic scope" value="Bacteria"/>
</dbReference>
<dbReference type="HOGENOM" id="CLU_136189_1_0_7"/>
<proteinExistence type="predicted"/>
<dbReference type="Pfam" id="PF08899">
    <property type="entry name" value="DUF1844"/>
    <property type="match status" value="1"/>
</dbReference>
<evidence type="ECO:0000256" key="1">
    <source>
        <dbReference type="SAM" id="MobiDB-lite"/>
    </source>
</evidence>
<dbReference type="KEGG" id="dat:HRM2_16780"/>
<sequence length="102" mass="11148">MSEGKGFTMKNGQGPSGKGKKMPTVDFSTFILSLYSSALVQLGEMEDPTTGQKGKNLDLGRQTIDMIVMLEEKTRGNLDNDEANLIKSLVHEVRLAFVRAKG</sequence>
<dbReference type="InterPro" id="IPR014995">
    <property type="entry name" value="DUF1844"/>
</dbReference>
<dbReference type="STRING" id="177437.HRM2_16780"/>
<dbReference type="OrthoDB" id="9799618at2"/>
<reference evidence="2 3" key="1">
    <citation type="journal article" date="2009" name="Environ. Microbiol.">
        <title>Genome sequence of Desulfobacterium autotrophicum HRM2, a marine sulfate reducer oxidizing organic carbon completely to carbon dioxide.</title>
        <authorList>
            <person name="Strittmatter A.W."/>
            <person name="Liesegang H."/>
            <person name="Rabus R."/>
            <person name="Decker I."/>
            <person name="Amann J."/>
            <person name="Andres S."/>
            <person name="Henne A."/>
            <person name="Fricke W.F."/>
            <person name="Martinez-Arias R."/>
            <person name="Bartels D."/>
            <person name="Goesmann A."/>
            <person name="Krause L."/>
            <person name="Puehler A."/>
            <person name="Klenk H.P."/>
            <person name="Richter M."/>
            <person name="Schuler M."/>
            <person name="Gloeckner F.O."/>
            <person name="Meyerdierks A."/>
            <person name="Gottschalk G."/>
            <person name="Amann R."/>
        </authorList>
    </citation>
    <scope>NUCLEOTIDE SEQUENCE [LARGE SCALE GENOMIC DNA]</scope>
    <source>
        <strain evidence="3">ATCC 43914 / DSM 3382 / HRM2</strain>
    </source>
</reference>
<dbReference type="Proteomes" id="UP000000442">
    <property type="component" value="Chromosome"/>
</dbReference>
<organism evidence="2 3">
    <name type="scientific">Desulforapulum autotrophicum (strain ATCC 43914 / DSM 3382 / VKM B-1955 / HRM2)</name>
    <name type="common">Desulfobacterium autotrophicum</name>
    <dbReference type="NCBI Taxonomy" id="177437"/>
    <lineage>
        <taxon>Bacteria</taxon>
        <taxon>Pseudomonadati</taxon>
        <taxon>Thermodesulfobacteriota</taxon>
        <taxon>Desulfobacteria</taxon>
        <taxon>Desulfobacterales</taxon>
        <taxon>Desulfobacteraceae</taxon>
        <taxon>Desulforapulum</taxon>
    </lineage>
</organism>
<evidence type="ECO:0000313" key="2">
    <source>
        <dbReference type="EMBL" id="ACN14786.1"/>
    </source>
</evidence>
<name>C0QAY7_DESAH</name>
<feature type="region of interest" description="Disordered" evidence="1">
    <location>
        <begin position="1"/>
        <end position="21"/>
    </location>
</feature>
<evidence type="ECO:0000313" key="3">
    <source>
        <dbReference type="Proteomes" id="UP000000442"/>
    </source>
</evidence>
<protein>
    <recommendedName>
        <fullName evidence="4">DUF1844 domain-containing protein</fullName>
    </recommendedName>
</protein>
<dbReference type="RefSeq" id="WP_015903573.1">
    <property type="nucleotide sequence ID" value="NC_012108.1"/>
</dbReference>
<keyword evidence="3" id="KW-1185">Reference proteome</keyword>
<evidence type="ECO:0008006" key="4">
    <source>
        <dbReference type="Google" id="ProtNLM"/>
    </source>
</evidence>